<evidence type="ECO:0000256" key="2">
    <source>
        <dbReference type="ARBA" id="ARBA00004651"/>
    </source>
</evidence>
<evidence type="ECO:0000256" key="16">
    <source>
        <dbReference type="PROSITE-ProRule" id="PRU00169"/>
    </source>
</evidence>
<dbReference type="CDD" id="cd00130">
    <property type="entry name" value="PAS"/>
    <property type="match status" value="6"/>
</dbReference>
<evidence type="ECO:0000256" key="5">
    <source>
        <dbReference type="ARBA" id="ARBA00022553"/>
    </source>
</evidence>
<dbReference type="Pfam" id="PF01627">
    <property type="entry name" value="Hpt"/>
    <property type="match status" value="1"/>
</dbReference>
<reference evidence="23 24" key="1">
    <citation type="submission" date="2019-03" db="EMBL/GenBank/DDBJ databases">
        <title>Genomic Encyclopedia of Type Strains, Phase IV (KMG-IV): sequencing the most valuable type-strain genomes for metagenomic binning, comparative biology and taxonomic classification.</title>
        <authorList>
            <person name="Goeker M."/>
        </authorList>
    </citation>
    <scope>NUCLEOTIDE SEQUENCE [LARGE SCALE GENOMIC DNA]</scope>
    <source>
        <strain evidence="23 24">DSM 25287</strain>
    </source>
</reference>
<dbReference type="EMBL" id="SLWY01000008">
    <property type="protein sequence ID" value="TCO81497.1"/>
    <property type="molecule type" value="Genomic_DNA"/>
</dbReference>
<comment type="catalytic activity">
    <reaction evidence="1">
        <text>ATP + protein L-histidine = ADP + protein N-phospho-L-histidine.</text>
        <dbReference type="EC" id="2.7.13.3"/>
    </reaction>
</comment>
<dbReference type="Gene3D" id="2.10.70.100">
    <property type="match status" value="1"/>
</dbReference>
<feature type="domain" description="PAS" evidence="20">
    <location>
        <begin position="835"/>
        <end position="905"/>
    </location>
</feature>
<feature type="transmembrane region" description="Helical" evidence="17">
    <location>
        <begin position="112"/>
        <end position="132"/>
    </location>
</feature>
<dbReference type="SUPFAM" id="SSF52172">
    <property type="entry name" value="CheY-like"/>
    <property type="match status" value="2"/>
</dbReference>
<dbReference type="CDD" id="cd17546">
    <property type="entry name" value="REC_hyHK_CKI1_RcsC-like"/>
    <property type="match status" value="1"/>
</dbReference>
<dbReference type="CDD" id="cd00082">
    <property type="entry name" value="HisKA"/>
    <property type="match status" value="1"/>
</dbReference>
<keyword evidence="12" id="KW-0902">Two-component regulatory system</keyword>
<dbReference type="SUPFAM" id="SSF47384">
    <property type="entry name" value="Homodimeric domain of signal transducing histidine kinase"/>
    <property type="match status" value="1"/>
</dbReference>
<dbReference type="Pfam" id="PF00072">
    <property type="entry name" value="Response_reg"/>
    <property type="match status" value="2"/>
</dbReference>
<evidence type="ECO:0000256" key="13">
    <source>
        <dbReference type="ARBA" id="ARBA00023136"/>
    </source>
</evidence>
<keyword evidence="8" id="KW-0547">Nucleotide-binding</keyword>
<keyword evidence="7 17" id="KW-0812">Transmembrane</keyword>
<evidence type="ECO:0000256" key="9">
    <source>
        <dbReference type="ARBA" id="ARBA00022777"/>
    </source>
</evidence>
<dbReference type="PROSITE" id="PS50112">
    <property type="entry name" value="PAS"/>
    <property type="match status" value="4"/>
</dbReference>
<feature type="modified residue" description="4-aspartylphosphate" evidence="16">
    <location>
        <position position="1564"/>
    </location>
</feature>
<evidence type="ECO:0000256" key="8">
    <source>
        <dbReference type="ARBA" id="ARBA00022741"/>
    </source>
</evidence>
<proteinExistence type="predicted"/>
<evidence type="ECO:0000256" key="4">
    <source>
        <dbReference type="ARBA" id="ARBA00022475"/>
    </source>
</evidence>
<dbReference type="Pfam" id="PF13426">
    <property type="entry name" value="PAS_9"/>
    <property type="match status" value="1"/>
</dbReference>
<dbReference type="Gene3D" id="3.30.565.10">
    <property type="entry name" value="Histidine kinase-like ATPase, C-terminal domain"/>
    <property type="match status" value="1"/>
</dbReference>
<dbReference type="InterPro" id="IPR000700">
    <property type="entry name" value="PAS-assoc_C"/>
</dbReference>
<dbReference type="Proteomes" id="UP000295765">
    <property type="component" value="Unassembled WGS sequence"/>
</dbReference>
<feature type="domain" description="HPt" evidence="22">
    <location>
        <begin position="1819"/>
        <end position="1910"/>
    </location>
</feature>
<feature type="transmembrane region" description="Helical" evidence="17">
    <location>
        <begin position="399"/>
        <end position="420"/>
    </location>
</feature>
<dbReference type="SMART" id="SM00448">
    <property type="entry name" value="REC"/>
    <property type="match status" value="2"/>
</dbReference>
<feature type="transmembrane region" description="Helical" evidence="17">
    <location>
        <begin position="51"/>
        <end position="68"/>
    </location>
</feature>
<dbReference type="PROSITE" id="PS50894">
    <property type="entry name" value="HPT"/>
    <property type="match status" value="1"/>
</dbReference>
<dbReference type="Pfam" id="PF00512">
    <property type="entry name" value="HisKA"/>
    <property type="match status" value="1"/>
</dbReference>
<keyword evidence="6" id="KW-0808">Transferase</keyword>
<dbReference type="SUPFAM" id="SSF55874">
    <property type="entry name" value="ATPase domain of HSP90 chaperone/DNA topoisomerase II/histidine kinase"/>
    <property type="match status" value="1"/>
</dbReference>
<dbReference type="PANTHER" id="PTHR45339">
    <property type="entry name" value="HYBRID SIGNAL TRANSDUCTION HISTIDINE KINASE J"/>
    <property type="match status" value="1"/>
</dbReference>
<dbReference type="InterPro" id="IPR003594">
    <property type="entry name" value="HATPase_dom"/>
</dbReference>
<evidence type="ECO:0000259" key="20">
    <source>
        <dbReference type="PROSITE" id="PS50112"/>
    </source>
</evidence>
<evidence type="ECO:0000256" key="6">
    <source>
        <dbReference type="ARBA" id="ARBA00022679"/>
    </source>
</evidence>
<dbReference type="FunFam" id="1.10.287.130:FF:000038">
    <property type="entry name" value="Sensory transduction histidine kinase"/>
    <property type="match status" value="1"/>
</dbReference>
<dbReference type="Pfam" id="PF08447">
    <property type="entry name" value="PAS_3"/>
    <property type="match status" value="3"/>
</dbReference>
<dbReference type="InterPro" id="IPR000014">
    <property type="entry name" value="PAS"/>
</dbReference>
<evidence type="ECO:0000259" key="21">
    <source>
        <dbReference type="PROSITE" id="PS50113"/>
    </source>
</evidence>
<evidence type="ECO:0000259" key="22">
    <source>
        <dbReference type="PROSITE" id="PS50894"/>
    </source>
</evidence>
<dbReference type="GO" id="GO:0000155">
    <property type="term" value="F:phosphorelay sensor kinase activity"/>
    <property type="evidence" value="ECO:0007669"/>
    <property type="project" value="InterPro"/>
</dbReference>
<evidence type="ECO:0000256" key="15">
    <source>
        <dbReference type="PROSITE-ProRule" id="PRU00110"/>
    </source>
</evidence>
<dbReference type="RefSeq" id="WP_132541473.1">
    <property type="nucleotide sequence ID" value="NZ_SLWY01000008.1"/>
</dbReference>
<feature type="domain" description="PAS" evidence="20">
    <location>
        <begin position="962"/>
        <end position="1034"/>
    </location>
</feature>
<evidence type="ECO:0000256" key="3">
    <source>
        <dbReference type="ARBA" id="ARBA00012438"/>
    </source>
</evidence>
<keyword evidence="10" id="KW-0067">ATP-binding</keyword>
<keyword evidence="24" id="KW-1185">Reference proteome</keyword>
<dbReference type="InterPro" id="IPR036641">
    <property type="entry name" value="HPT_dom_sf"/>
</dbReference>
<dbReference type="Gene3D" id="1.10.287.130">
    <property type="match status" value="1"/>
</dbReference>
<dbReference type="InterPro" id="IPR008207">
    <property type="entry name" value="Sig_transdc_His_kin_Hpt_dom"/>
</dbReference>
<dbReference type="Pfam" id="PF02518">
    <property type="entry name" value="HATPase_c"/>
    <property type="match status" value="1"/>
</dbReference>
<dbReference type="FunFam" id="3.30.565.10:FF:000010">
    <property type="entry name" value="Sensor histidine kinase RcsC"/>
    <property type="match status" value="1"/>
</dbReference>
<dbReference type="InterPro" id="IPR005467">
    <property type="entry name" value="His_kinase_dom"/>
</dbReference>
<dbReference type="SUPFAM" id="SSF55785">
    <property type="entry name" value="PYP-like sensor domain (PAS domain)"/>
    <property type="match status" value="6"/>
</dbReference>
<keyword evidence="11 17" id="KW-1133">Transmembrane helix</keyword>
<dbReference type="InterPro" id="IPR011006">
    <property type="entry name" value="CheY-like_superfamily"/>
</dbReference>
<evidence type="ECO:0000256" key="12">
    <source>
        <dbReference type="ARBA" id="ARBA00023012"/>
    </source>
</evidence>
<dbReference type="CDD" id="cd16922">
    <property type="entry name" value="HATPase_EvgS-ArcB-TorS-like"/>
    <property type="match status" value="1"/>
</dbReference>
<dbReference type="InterPro" id="IPR036097">
    <property type="entry name" value="HisK_dim/P_sf"/>
</dbReference>
<gene>
    <name evidence="23" type="ORF">EV699_108128</name>
</gene>
<dbReference type="SMART" id="SM00091">
    <property type="entry name" value="PAS"/>
    <property type="match status" value="6"/>
</dbReference>
<feature type="domain" description="PAC" evidence="21">
    <location>
        <begin position="522"/>
        <end position="575"/>
    </location>
</feature>
<evidence type="ECO:0000259" key="19">
    <source>
        <dbReference type="PROSITE" id="PS50110"/>
    </source>
</evidence>
<feature type="domain" description="PAC" evidence="21">
    <location>
        <begin position="1189"/>
        <end position="1241"/>
    </location>
</feature>
<evidence type="ECO:0000259" key="18">
    <source>
        <dbReference type="PROSITE" id="PS50109"/>
    </source>
</evidence>
<dbReference type="PROSITE" id="PS50113">
    <property type="entry name" value="PAC"/>
    <property type="match status" value="5"/>
</dbReference>
<dbReference type="InterPro" id="IPR013655">
    <property type="entry name" value="PAS_fold_3"/>
</dbReference>
<keyword evidence="5 16" id="KW-0597">Phosphoprotein</keyword>
<keyword evidence="9" id="KW-0418">Kinase</keyword>
<dbReference type="Gene3D" id="3.30.450.20">
    <property type="entry name" value="PAS domain"/>
    <property type="match status" value="6"/>
</dbReference>
<keyword evidence="13 17" id="KW-0472">Membrane</keyword>
<comment type="caution">
    <text evidence="23">The sequence shown here is derived from an EMBL/GenBank/DDBJ whole genome shotgun (WGS) entry which is preliminary data.</text>
</comment>
<dbReference type="PRINTS" id="PR00344">
    <property type="entry name" value="BCTRLSENSOR"/>
</dbReference>
<feature type="modified residue" description="4-aspartylphosphate" evidence="16">
    <location>
        <position position="1706"/>
    </location>
</feature>
<protein>
    <recommendedName>
        <fullName evidence="3">histidine kinase</fullName>
        <ecNumber evidence="3">2.7.13.3</ecNumber>
    </recommendedName>
</protein>
<dbReference type="NCBIfam" id="TIGR00229">
    <property type="entry name" value="sensory_box"/>
    <property type="match status" value="6"/>
</dbReference>
<feature type="domain" description="PAC" evidence="21">
    <location>
        <begin position="1037"/>
        <end position="1089"/>
    </location>
</feature>
<evidence type="ECO:0000256" key="11">
    <source>
        <dbReference type="ARBA" id="ARBA00022989"/>
    </source>
</evidence>
<dbReference type="InterPro" id="IPR035965">
    <property type="entry name" value="PAS-like_dom_sf"/>
</dbReference>
<feature type="domain" description="PAC" evidence="21">
    <location>
        <begin position="909"/>
        <end position="961"/>
    </location>
</feature>
<dbReference type="Gene3D" id="1.20.120.160">
    <property type="entry name" value="HPT domain"/>
    <property type="match status" value="1"/>
</dbReference>
<dbReference type="Gene3D" id="3.40.50.2300">
    <property type="match status" value="2"/>
</dbReference>
<dbReference type="InterPro" id="IPR013656">
    <property type="entry name" value="PAS_4"/>
</dbReference>
<dbReference type="InterPro" id="IPR001610">
    <property type="entry name" value="PAC"/>
</dbReference>
<feature type="domain" description="PAS" evidence="20">
    <location>
        <begin position="1115"/>
        <end position="1186"/>
    </location>
</feature>
<feature type="domain" description="Histidine kinase" evidence="18">
    <location>
        <begin position="1273"/>
        <end position="1493"/>
    </location>
</feature>
<dbReference type="InterPro" id="IPR036890">
    <property type="entry name" value="HATPase_C_sf"/>
</dbReference>
<evidence type="ECO:0000256" key="7">
    <source>
        <dbReference type="ARBA" id="ARBA00022692"/>
    </source>
</evidence>
<feature type="domain" description="Response regulatory" evidence="19">
    <location>
        <begin position="1510"/>
        <end position="1629"/>
    </location>
</feature>
<feature type="domain" description="Response regulatory" evidence="19">
    <location>
        <begin position="1657"/>
        <end position="1773"/>
    </location>
</feature>
<dbReference type="InterPro" id="IPR003661">
    <property type="entry name" value="HisK_dim/P_dom"/>
</dbReference>
<feature type="transmembrane region" description="Helical" evidence="17">
    <location>
        <begin position="16"/>
        <end position="39"/>
    </location>
</feature>
<name>A0A4R2L828_9GAMM</name>
<evidence type="ECO:0000256" key="14">
    <source>
        <dbReference type="ARBA" id="ARBA00023306"/>
    </source>
</evidence>
<keyword evidence="14" id="KW-0131">Cell cycle</keyword>
<dbReference type="GO" id="GO:0005524">
    <property type="term" value="F:ATP binding"/>
    <property type="evidence" value="ECO:0007669"/>
    <property type="project" value="UniProtKB-KW"/>
</dbReference>
<accession>A0A4R2L828</accession>
<evidence type="ECO:0000256" key="17">
    <source>
        <dbReference type="SAM" id="Phobius"/>
    </source>
</evidence>
<dbReference type="PANTHER" id="PTHR45339:SF1">
    <property type="entry name" value="HYBRID SIGNAL TRANSDUCTION HISTIDINE KINASE J"/>
    <property type="match status" value="1"/>
</dbReference>
<dbReference type="InterPro" id="IPR001789">
    <property type="entry name" value="Sig_transdc_resp-reg_receiver"/>
</dbReference>
<feature type="domain" description="PAC" evidence="21">
    <location>
        <begin position="781"/>
        <end position="834"/>
    </location>
</feature>
<dbReference type="SUPFAM" id="SSF47226">
    <property type="entry name" value="Histidine-containing phosphotransfer domain, HPT domain"/>
    <property type="match status" value="1"/>
</dbReference>
<dbReference type="PROSITE" id="PS50109">
    <property type="entry name" value="HIS_KIN"/>
    <property type="match status" value="1"/>
</dbReference>
<organism evidence="23 24">
    <name type="scientific">Plasticicumulans lactativorans</name>
    <dbReference type="NCBI Taxonomy" id="1133106"/>
    <lineage>
        <taxon>Bacteria</taxon>
        <taxon>Pseudomonadati</taxon>
        <taxon>Pseudomonadota</taxon>
        <taxon>Gammaproteobacteria</taxon>
        <taxon>Candidatus Competibacteraceae</taxon>
        <taxon>Plasticicumulans</taxon>
    </lineage>
</organism>
<dbReference type="PROSITE" id="PS50110">
    <property type="entry name" value="RESPONSE_REGULATORY"/>
    <property type="match status" value="2"/>
</dbReference>
<dbReference type="SMART" id="SM00086">
    <property type="entry name" value="PAC"/>
    <property type="match status" value="6"/>
</dbReference>
<keyword evidence="4" id="KW-1003">Cell membrane</keyword>
<dbReference type="EC" id="2.7.13.3" evidence="3"/>
<dbReference type="OrthoDB" id="9810730at2"/>
<feature type="modified residue" description="Phosphohistidine" evidence="15">
    <location>
        <position position="1858"/>
    </location>
</feature>
<dbReference type="Pfam" id="PF08448">
    <property type="entry name" value="PAS_4"/>
    <property type="match status" value="2"/>
</dbReference>
<evidence type="ECO:0000313" key="24">
    <source>
        <dbReference type="Proteomes" id="UP000295765"/>
    </source>
</evidence>
<evidence type="ECO:0000256" key="10">
    <source>
        <dbReference type="ARBA" id="ARBA00022840"/>
    </source>
</evidence>
<feature type="domain" description="PAS" evidence="20">
    <location>
        <begin position="449"/>
        <end position="520"/>
    </location>
</feature>
<dbReference type="InterPro" id="IPR004358">
    <property type="entry name" value="Sig_transdc_His_kin-like_C"/>
</dbReference>
<evidence type="ECO:0000313" key="23">
    <source>
        <dbReference type="EMBL" id="TCO81497.1"/>
    </source>
</evidence>
<dbReference type="SMART" id="SM00388">
    <property type="entry name" value="HisKA"/>
    <property type="match status" value="1"/>
</dbReference>
<comment type="subcellular location">
    <subcellularLocation>
        <location evidence="2">Cell membrane</location>
        <topology evidence="2">Multi-pass membrane protein</topology>
    </subcellularLocation>
</comment>
<dbReference type="GO" id="GO:0005886">
    <property type="term" value="C:plasma membrane"/>
    <property type="evidence" value="ECO:0007669"/>
    <property type="project" value="UniProtKB-SubCell"/>
</dbReference>
<sequence>MSEPPRQVSSAAARRIVLLYAAFSAAWILLSDHLLALIISDPAHRVIASTVKGWVFVAITSVLLYVLLRRWARHLADDEGGVADAAAEPAEATAGGRWARVAASGWPTTAPAFLLLAIGIVTLGVSVVGYVARQEHDTAVAQLQAVTDLKVGQISEWLRDRYEDLDILRDDDAIGELLRRGSDALGAPERARLQRLLERVRASHGYRSAVLFDADGGVVEATDGMLGTPPQPLRDAVARALTADRPVSSGIYRVGEASADPLSLDLVAPLHADADGARFALALRSDPARALFPYVQSWPLPSTSAEAVLFRRDGEHVLYLTGLRFRPDAALSFRLPLGTPELLAAQALRDPERIGGALEGVDYRGVAVTGVVRAIPGTDWFLLAKVDRSELLGPARREATWVALAVVLALFAAAVATYLVHQARQLRSARHERERQAERLRVLRQLADERSRLRTLVHTVPDLVWLKDPQGVYLACNPAFERLFGATEAEIVGRTDYDFVDRELADFFRGKDLEALAASGPRSNEEWVTQASDGRRMLLETTKTPMRDAAGGLIGVLGVARDITAVRGAQLALRERVALQERLELTAASVPGVLFSLRRRADGRRSFPYASPAIEALFGLRPEALTDDAGALFARIHADDLDHVEAGLAASARALAPWRDEFRVCHPLRGELWVEGHAMPRREYGGDTLWHGFAHDVGERKRMELRLGESEAKLRLFIQHAPAAIAMFDREMRYLCVSRRWLSDYHLGDEELLGRSHYAIFPDMAQRWREVHARCLAGATERCEAEAFERADGCVDWIRWEVLPWYEADGSIGGLILLSEDITERRQAQEALWASQQRFRAIFNQAAVGIAVLSPQGQCLQVNERLCAILGYGADELCRMRFQDITHPDDLAEDERSLGRILAGELDTCVREQRYLHKGGSAVWVNLTVSLTRYADGRPNFFIAVVEDISQRRQAAEALRESEARLKMALVASHMGVWEWDIPADRVYWSPECYEIFGVDAAGFDADLAAFRRLLHPDDLAGFMRAVEDALARREVFAADFRIRRSDGAIRWVSDLARATYDEAGRPLRLVGTARDVTDRKLIEQELEQHRHHLEELVAERTRQLEAANLALSQRAAEVADLYDHAPCGYHSLDPAGVFLQINDTELNWLGYRREEVVGRLRLQDLLTPHSQQVFAEAFPRLKAHGWVRDLEYELVRKDGMLLPVVLTATVLRDAAGQFVATRSTLFDNSERQKRDREVAALNAALQQRATELQSAKEAAETANRAKSAFLANMSHEIRTPMNAILGLSYLLRRDTQDPAQQERLAKIDGAARHLLGIINDILDLSKIEAGKLVLEQSDFELDEVLRNVCAMVADRARHKRLAIATEVEDLPRRLRGDPTRLGQLLLNYVSNAVKFTERGSVVIGARLLEERDSELLVRFAVHDTGAGIAPEQLGRLFHAFEQADSSTTRTHGGTGLGLAINRHLARLMGGETGADSALGVGSTFWFTVRLGKSAADGEPRPGVGLQGRRVLVADAFADTREAIAEMLGALGLRVLVADSAAAAQAALDSAAAVGDAFDAALLDEHLPESGGIEAARLLAQRPAAPACVLVTTDDTAERKAEAARVGCGAVLVKPVTPSPLYEALCRALPELGRTPEAAAGASAAERTLQQAYAGTRLLLAEDNAVNREVALELLTAAGLQVDVAQDGAEAIAMAQRERYDLILMDMQMPEVDGLVATRAIRGLPGCATLPILALTANAFGEDRKACLAAGMNDHIAKPVDPELLFAALLRWLPPRTAATAPAPAAAVASVPEPPGLLQALAAVDGVDVAAGLGRVRGRVESYLRLLRRYAEHDDGEFEALRGWLAAGDRAAARRFAHTLKGTAGSLGFTRLAARAGELEAAILAAHGVEALAPLIAELQARQAALVDVIRRLPVAEAVVVAAAAPDELAPLLDRLEALLAADDLEASRVLRDAAPQLRAALGAPMDELERQVRHFDYEQALATLRAARGQAATDTPG</sequence>
<evidence type="ECO:0000256" key="1">
    <source>
        <dbReference type="ARBA" id="ARBA00000085"/>
    </source>
</evidence>
<dbReference type="SMART" id="SM00387">
    <property type="entry name" value="HATPase_c"/>
    <property type="match status" value="1"/>
</dbReference>